<comment type="caution">
    <text evidence="7">The sequence shown here is derived from an EMBL/GenBank/DDBJ whole genome shotgun (WGS) entry which is preliminary data.</text>
</comment>
<evidence type="ECO:0000256" key="1">
    <source>
        <dbReference type="ARBA" id="ARBA00001561"/>
    </source>
</evidence>
<gene>
    <name evidence="7" type="ORF">DHL47_07255</name>
</gene>
<dbReference type="InterPro" id="IPR002502">
    <property type="entry name" value="Amidase_domain"/>
</dbReference>
<keyword evidence="8" id="KW-1185">Reference proteome</keyword>
<feature type="region of interest" description="Disordered" evidence="5">
    <location>
        <begin position="169"/>
        <end position="188"/>
    </location>
</feature>
<evidence type="ECO:0000256" key="2">
    <source>
        <dbReference type="ARBA" id="ARBA00011901"/>
    </source>
</evidence>
<dbReference type="Proteomes" id="UP001519349">
    <property type="component" value="Unassembled WGS sequence"/>
</dbReference>
<evidence type="ECO:0000256" key="4">
    <source>
        <dbReference type="ARBA" id="ARBA00023316"/>
    </source>
</evidence>
<evidence type="ECO:0000256" key="3">
    <source>
        <dbReference type="ARBA" id="ARBA00022801"/>
    </source>
</evidence>
<evidence type="ECO:0000256" key="5">
    <source>
        <dbReference type="SAM" id="MobiDB-lite"/>
    </source>
</evidence>
<name>A0ABS5AX06_9STRE</name>
<sequence>MALPTKNINGDIFSGLITDVDPNVMNADGNRVSVDYIVIHHNATTNDAVARGTWYVGGAAGTSAHYQVTPDRLWGCVGENMVAYHAGNYPMNQRSIGIEHLNETGAPTWTIAEATYQRSAALIADICQRYGIPIDRQHIIKHGEVSATACPGGIDIDRLVRMAQQIANGGGATPANAPRQQEEQKKVGQKDMLVMRSKSGKQGYVGIIGDSAFGIGSIETVQELQKAGAGHASLPDADFERVIAAVNLDTAKLQEIAKGLNLK</sequence>
<dbReference type="InterPro" id="IPR036505">
    <property type="entry name" value="Amidase/PGRP_sf"/>
</dbReference>
<feature type="domain" description="N-acetylmuramoyl-L-alanine amidase" evidence="6">
    <location>
        <begin position="24"/>
        <end position="152"/>
    </location>
</feature>
<proteinExistence type="predicted"/>
<evidence type="ECO:0000313" key="7">
    <source>
        <dbReference type="EMBL" id="MBP2621113.1"/>
    </source>
</evidence>
<organism evidence="7 8">
    <name type="scientific">Streptococcus panodentis</name>
    <dbReference type="NCBI Taxonomy" id="1581472"/>
    <lineage>
        <taxon>Bacteria</taxon>
        <taxon>Bacillati</taxon>
        <taxon>Bacillota</taxon>
        <taxon>Bacilli</taxon>
        <taxon>Lactobacillales</taxon>
        <taxon>Streptococcaceae</taxon>
        <taxon>Streptococcus</taxon>
    </lineage>
</organism>
<dbReference type="SUPFAM" id="SSF55846">
    <property type="entry name" value="N-acetylmuramoyl-L-alanine amidase-like"/>
    <property type="match status" value="1"/>
</dbReference>
<evidence type="ECO:0000259" key="6">
    <source>
        <dbReference type="SMART" id="SM00644"/>
    </source>
</evidence>
<dbReference type="Pfam" id="PF01510">
    <property type="entry name" value="Amidase_2"/>
    <property type="match status" value="1"/>
</dbReference>
<keyword evidence="3" id="KW-0378">Hydrolase</keyword>
<dbReference type="EC" id="3.5.1.28" evidence="2"/>
<comment type="catalytic activity">
    <reaction evidence="1">
        <text>Hydrolyzes the link between N-acetylmuramoyl residues and L-amino acid residues in certain cell-wall glycopeptides.</text>
        <dbReference type="EC" id="3.5.1.28"/>
    </reaction>
</comment>
<dbReference type="Gene3D" id="3.40.80.10">
    <property type="entry name" value="Peptidoglycan recognition protein-like"/>
    <property type="match status" value="1"/>
</dbReference>
<keyword evidence="4" id="KW-0961">Cell wall biogenesis/degradation</keyword>
<dbReference type="RefSeq" id="WP_209551361.1">
    <property type="nucleotide sequence ID" value="NZ_QFAY01000013.1"/>
</dbReference>
<dbReference type="SMART" id="SM00644">
    <property type="entry name" value="Ami_2"/>
    <property type="match status" value="1"/>
</dbReference>
<dbReference type="CDD" id="cd06583">
    <property type="entry name" value="PGRP"/>
    <property type="match status" value="1"/>
</dbReference>
<accession>A0ABS5AX06</accession>
<protein>
    <recommendedName>
        <fullName evidence="2">N-acetylmuramoyl-L-alanine amidase</fullName>
        <ecNumber evidence="2">3.5.1.28</ecNumber>
    </recommendedName>
</protein>
<dbReference type="InterPro" id="IPR051206">
    <property type="entry name" value="NAMLAA_amidase_2"/>
</dbReference>
<evidence type="ECO:0000313" key="8">
    <source>
        <dbReference type="Proteomes" id="UP001519349"/>
    </source>
</evidence>
<reference evidence="7 8" key="1">
    <citation type="submission" date="2018-05" db="EMBL/GenBank/DDBJ databases">
        <title>Draft genome sequence of Streptococcus panodentis CCUG 70867T.</title>
        <authorList>
            <person name="Salva-Serra F."/>
            <person name="Mendez V."/>
            <person name="Jaen-Luchoro D."/>
            <person name="Gonzales-Siles L."/>
            <person name="Karlsson R."/>
            <person name="Engstrom-Jakobsson H."/>
            <person name="Busquets A."/>
            <person name="Gomila M."/>
            <person name="Pineiro-Iglesias B."/>
            <person name="Bennasar-Figueras A."/>
            <person name="Seeger M."/>
            <person name="Moore E."/>
        </authorList>
    </citation>
    <scope>NUCLEOTIDE SEQUENCE [LARGE SCALE GENOMIC DNA]</scope>
    <source>
        <strain evidence="7 8">CCUG 70867</strain>
    </source>
</reference>
<dbReference type="PANTHER" id="PTHR30417">
    <property type="entry name" value="N-ACETYLMURAMOYL-L-ALANINE AMIDASE AMID"/>
    <property type="match status" value="1"/>
</dbReference>
<dbReference type="EMBL" id="QFAY01000013">
    <property type="protein sequence ID" value="MBP2621113.1"/>
    <property type="molecule type" value="Genomic_DNA"/>
</dbReference>
<dbReference type="PANTHER" id="PTHR30417:SF1">
    <property type="entry name" value="N-ACETYLMURAMOYL-L-ALANINE AMIDASE AMID"/>
    <property type="match status" value="1"/>
</dbReference>